<dbReference type="SMART" id="SM00912">
    <property type="entry name" value="Haemagg_act"/>
    <property type="match status" value="1"/>
</dbReference>
<evidence type="ECO:0000259" key="2">
    <source>
        <dbReference type="SMART" id="SM00912"/>
    </source>
</evidence>
<organism evidence="3 4">
    <name type="scientific">Marinomonas posidonica (strain CECT 7376 / NCIMB 14433 / IVIA-Po-181)</name>
    <dbReference type="NCBI Taxonomy" id="491952"/>
    <lineage>
        <taxon>Bacteria</taxon>
        <taxon>Pseudomonadati</taxon>
        <taxon>Pseudomonadota</taxon>
        <taxon>Gammaproteobacteria</taxon>
        <taxon>Oceanospirillales</taxon>
        <taxon>Oceanospirillaceae</taxon>
        <taxon>Marinomonas</taxon>
    </lineage>
</organism>
<dbReference type="SUPFAM" id="SSF51126">
    <property type="entry name" value="Pectin lyase-like"/>
    <property type="match status" value="1"/>
</dbReference>
<dbReference type="InterPro" id="IPR025157">
    <property type="entry name" value="Hemagglutinin_rpt"/>
</dbReference>
<feature type="region of interest" description="Disordered" evidence="1">
    <location>
        <begin position="1718"/>
        <end position="1739"/>
    </location>
</feature>
<name>F6D144_MARPP</name>
<dbReference type="Pfam" id="PF13332">
    <property type="entry name" value="Fil_haemagg_2"/>
    <property type="match status" value="4"/>
</dbReference>
<dbReference type="Pfam" id="PF05860">
    <property type="entry name" value="TPS"/>
    <property type="match status" value="1"/>
</dbReference>
<dbReference type="STRING" id="491952.Mar181_1813"/>
<dbReference type="InterPro" id="IPR008638">
    <property type="entry name" value="FhaB/CdiA-like_TPS"/>
</dbReference>
<gene>
    <name evidence="3" type="ordered locus">Mar181_1813</name>
</gene>
<sequence length="1790" mass="188248">MLTLLRIIKRCVYDIIPWQKKPEGVALVGPIKLASASSNFSLLSPCRRNQKYIAQIMLSAYLSAPGVLLAQGATAASNSAHAPAFDTSASGIPIVNINAPSSKGVSRNEYETLNVESKGLIFNNATDIAKTELAGYIDGNARLGGKSASIILNEVTGNSRSALNGYMEIAGKSAELIIANQNGITCNGCGFINTTRGTLTTGQALFDGAGGLSGFDVSRGDIAITGQGLNDTNTDELDILARSVKLNAKLWADNVTIITGDNRINYQDKSVTARSSGEREEFALDVAAIGGMYANRIRLIGTEKGLGVNVDGELKAIGDMVLDSQGNLTNSGTISADVVSFDVEDNIVNKGSNALILAQSDLNIDSGNSINNENGGTFYSFGAATLIAGSALLNSSAHIESVGKLTIEAHNLINKKHEFSVKEDVFVDEPVKGESFSKSGYYSAKRNYTKTHYDYSIATDSAKGYILSGSDIDIDVTGNIDNLYSTISANGNIEITSTEGNLTNASAVVTNKEVSVGKEYLKKTWRECKRNWYGKKKCKNKYSSLTKSYNYVSPTEETLAFATISAGGGIAVKVVDVSNTSLTDDSSDSAEESLTYITNKQEEVEPFSDPDFHKDKFKDTDVDRFIQNSLFSFSGQPDSLYLIETNSAFTNYKNFISSDYFFDKLMVDDQLNKAVRLGDGYVEQQHVRDQILSYTGYQNLPNEVDIESSYSTLMDNALEEYKDLKLSVGVSLDASQLANLKKPIVWMVEETVQTPNGLKTALVPKVYFPNTSDLVLSSSGSLIAANNIDLKAENDLTNSGTVVAKSDLSISGDSLTNSGDMSAGEEASLISSGDINNSGSIQASDTLSLVAGGSITSQTRSQEIKNKSGIFSSSQTLVGETASLQGGNVKLVAGNNINLIGSEVKADNQFLAKAGNDITAASLEVTNNNKAGSYFNESNTEQKVSSLSATNIQLSAGNTFTSEGAQLNAQEDLTLSADNIDLQAVKDTKDNHSFVGGGGNSTEKRGHNESIIGTDLKAGGALTLVSQNNITSKGSNLSGDEGIALVAGGDVVLATETARNSSYEQVKKKKSGIFGSKRSTTTTSSESLTNQGTNLASAGNISIATGNELVLSGSKAITEGDISLQAGDDIQLLSAVNQTSNRYQQQKKGTIKVKTKDQGSVKQTAMTSELIGGGDVSMNSGSNITLEGATLAANDTLSIGTESVAQNAQGQYVNADGKQAGNVTVSTQALQNSEWESSSSSYRGVFKDISKGVAIVGSAVASIAGGDGVQIKIGESHSKQTDSITHEKSNLTSNDLDITAQDNISLVAAGLTTRGTANLQANDVTIDAAKEQTIVTESNSTTTVMSGEGSSNVSDNIKDSLKAYVKGENSEQKGSHDLELKLESSIVKQANTSKKTSDIWTGSSLNVGDLNVKANEQVVVIASDARVQQNANIEAASILVAGRKDTTQKQKEINTQIDTLSLGISASYSDGDSVGETVDNAVASVASSSATYDFGYSRKETVSNSSSTESQWNGSNIQVGNNANMQGGEALTVQGSDVTVGGTLLADADKVNILAGESSHQQKTNTKTKSLSAKASFGYNGSYSGSVNTSKSEKQQQSTKFTNSSLTARALVSDSDQLNIEGGTLHGEQVSINTDKLNIVSVKDKVSSKSRSENIDLSAGLASSGANIGLSYTQSKAESDSQNVAQQSGIISGDQGYQIQVANHTNLVGAVITSTQGGEDNGLNSLTTGSLSKSELDNHTSSSEVSVGVGLSYDFSGNDLSQDLDYDGKASNDINITKSTINTENLTITD</sequence>
<dbReference type="Pfam" id="PF05594">
    <property type="entry name" value="Fil_haemagg"/>
    <property type="match status" value="2"/>
</dbReference>
<dbReference type="GO" id="GO:0003824">
    <property type="term" value="F:catalytic activity"/>
    <property type="evidence" value="ECO:0007669"/>
    <property type="project" value="UniProtKB-ARBA"/>
</dbReference>
<dbReference type="EMBL" id="CP002771">
    <property type="protein sequence ID" value="AEF54851.1"/>
    <property type="molecule type" value="Genomic_DNA"/>
</dbReference>
<evidence type="ECO:0000313" key="4">
    <source>
        <dbReference type="Proteomes" id="UP000009230"/>
    </source>
</evidence>
<dbReference type="Gene3D" id="2.160.20.10">
    <property type="entry name" value="Single-stranded right-handed beta-helix, Pectin lyase-like"/>
    <property type="match status" value="1"/>
</dbReference>
<dbReference type="InterPro" id="IPR008619">
    <property type="entry name" value="Filamentous_hemagglutn_rpt"/>
</dbReference>
<dbReference type="eggNOG" id="COG3210">
    <property type="taxonomic scope" value="Bacteria"/>
</dbReference>
<proteinExistence type="predicted"/>
<dbReference type="RefSeq" id="WP_013796326.1">
    <property type="nucleotide sequence ID" value="NC_015559.1"/>
</dbReference>
<dbReference type="InterPro" id="IPR012334">
    <property type="entry name" value="Pectin_lyas_fold"/>
</dbReference>
<evidence type="ECO:0000313" key="3">
    <source>
        <dbReference type="EMBL" id="AEF54851.1"/>
    </source>
</evidence>
<feature type="domain" description="Filamentous haemagglutinin FhaB/tRNA nuclease CdiA-like TPS" evidence="2">
    <location>
        <begin position="89"/>
        <end position="209"/>
    </location>
</feature>
<dbReference type="KEGG" id="mpc:Mar181_1813"/>
<dbReference type="HOGENOM" id="CLU_238359_0_0_6"/>
<accession>F6D144</accession>
<dbReference type="NCBIfam" id="TIGR01901">
    <property type="entry name" value="adhes_NPXG"/>
    <property type="match status" value="1"/>
</dbReference>
<reference evidence="3 4" key="1">
    <citation type="journal article" date="2012" name="Stand. Genomic Sci.">
        <title>Complete genome sequence of Marinomonas posidonica type strain (IVIA-Po-181(T)).</title>
        <authorList>
            <person name="Lucas-Elio P."/>
            <person name="Goodwin L."/>
            <person name="Woyke T."/>
            <person name="Pitluck S."/>
            <person name="Nolan M."/>
            <person name="Kyrpides N.C."/>
            <person name="Detter J.C."/>
            <person name="Copeland A."/>
            <person name="Lu M."/>
            <person name="Bruce D."/>
            <person name="Detter C."/>
            <person name="Tapia R."/>
            <person name="Han S."/>
            <person name="Land M.L."/>
            <person name="Ivanova N."/>
            <person name="Mikhailova N."/>
            <person name="Johnston A.W."/>
            <person name="Sanchez-Amat A."/>
        </authorList>
    </citation>
    <scope>NUCLEOTIDE SEQUENCE [LARGE SCALE GENOMIC DNA]</scope>
    <source>
        <strain evidence="4">CECT 7376 / NCIMB 14433 / IVIA-Po-181</strain>
    </source>
</reference>
<feature type="compositionally biased region" description="Polar residues" evidence="1">
    <location>
        <begin position="1718"/>
        <end position="1733"/>
    </location>
</feature>
<keyword evidence="4" id="KW-1185">Reference proteome</keyword>
<dbReference type="InterPro" id="IPR011050">
    <property type="entry name" value="Pectin_lyase_fold/virulence"/>
</dbReference>
<protein>
    <submittedName>
        <fullName evidence="3">Filamentous hemagglutinin family outer membrane protein</fullName>
    </submittedName>
</protein>
<evidence type="ECO:0000256" key="1">
    <source>
        <dbReference type="SAM" id="MobiDB-lite"/>
    </source>
</evidence>
<dbReference type="Proteomes" id="UP000009230">
    <property type="component" value="Chromosome"/>
</dbReference>
<dbReference type="OrthoDB" id="2664633at2"/>
<feature type="region of interest" description="Disordered" evidence="1">
    <location>
        <begin position="1503"/>
        <end position="1523"/>
    </location>
</feature>